<keyword evidence="4" id="KW-1015">Disulfide bond</keyword>
<evidence type="ECO:0000256" key="2">
    <source>
        <dbReference type="ARBA" id="ARBA00022729"/>
    </source>
</evidence>
<name>A0AAF0XYN7_DAUCS</name>
<feature type="chain" id="PRO_5041902795" description="SCP domain-containing protein" evidence="6">
    <location>
        <begin position="23"/>
        <end position="176"/>
    </location>
</feature>
<feature type="signal peptide" evidence="6">
    <location>
        <begin position="1"/>
        <end position="22"/>
    </location>
</feature>
<dbReference type="PANTHER" id="PTHR10334">
    <property type="entry name" value="CYSTEINE-RICH SECRETORY PROTEIN-RELATED"/>
    <property type="match status" value="1"/>
</dbReference>
<dbReference type="SUPFAM" id="SSF55797">
    <property type="entry name" value="PR-1-like"/>
    <property type="match status" value="1"/>
</dbReference>
<organism evidence="8 9">
    <name type="scientific">Daucus carota subsp. sativus</name>
    <name type="common">Carrot</name>
    <dbReference type="NCBI Taxonomy" id="79200"/>
    <lineage>
        <taxon>Eukaryota</taxon>
        <taxon>Viridiplantae</taxon>
        <taxon>Streptophyta</taxon>
        <taxon>Embryophyta</taxon>
        <taxon>Tracheophyta</taxon>
        <taxon>Spermatophyta</taxon>
        <taxon>Magnoliopsida</taxon>
        <taxon>eudicotyledons</taxon>
        <taxon>Gunneridae</taxon>
        <taxon>Pentapetalae</taxon>
        <taxon>asterids</taxon>
        <taxon>campanulids</taxon>
        <taxon>Apiales</taxon>
        <taxon>Apiaceae</taxon>
        <taxon>Apioideae</taxon>
        <taxon>Scandiceae</taxon>
        <taxon>Daucinae</taxon>
        <taxon>Daucus</taxon>
        <taxon>Daucus sect. Daucus</taxon>
    </lineage>
</organism>
<dbReference type="PROSITE" id="PS01010">
    <property type="entry name" value="CRISP_2"/>
    <property type="match status" value="1"/>
</dbReference>
<keyword evidence="3" id="KW-0611">Plant defense</keyword>
<comment type="similarity">
    <text evidence="1">Belongs to the CRISP family.</text>
</comment>
<keyword evidence="5" id="KW-0568">Pathogenesis-related protein</keyword>
<keyword evidence="2 6" id="KW-0732">Signal</keyword>
<dbReference type="InterPro" id="IPR001283">
    <property type="entry name" value="CRISP-related"/>
</dbReference>
<dbReference type="Pfam" id="PF00188">
    <property type="entry name" value="CAP"/>
    <property type="match status" value="1"/>
</dbReference>
<dbReference type="GO" id="GO:0005576">
    <property type="term" value="C:extracellular region"/>
    <property type="evidence" value="ECO:0007669"/>
    <property type="project" value="InterPro"/>
</dbReference>
<evidence type="ECO:0000256" key="6">
    <source>
        <dbReference type="SAM" id="SignalP"/>
    </source>
</evidence>
<reference evidence="8" key="1">
    <citation type="journal article" date="2016" name="Nat. Genet.">
        <title>A high-quality carrot genome assembly provides new insights into carotenoid accumulation and asterid genome evolution.</title>
        <authorList>
            <person name="Iorizzo M."/>
            <person name="Ellison S."/>
            <person name="Senalik D."/>
            <person name="Zeng P."/>
            <person name="Satapoomin P."/>
            <person name="Huang J."/>
            <person name="Bowman M."/>
            <person name="Iovene M."/>
            <person name="Sanseverino W."/>
            <person name="Cavagnaro P."/>
            <person name="Yildiz M."/>
            <person name="Macko-Podgorni A."/>
            <person name="Moranska E."/>
            <person name="Grzebelus E."/>
            <person name="Grzebelus D."/>
            <person name="Ashrafi H."/>
            <person name="Zheng Z."/>
            <person name="Cheng S."/>
            <person name="Spooner D."/>
            <person name="Van Deynze A."/>
            <person name="Simon P."/>
        </authorList>
    </citation>
    <scope>NUCLEOTIDE SEQUENCE</scope>
    <source>
        <tissue evidence="8">Leaf</tissue>
    </source>
</reference>
<dbReference type="Gene3D" id="3.40.33.10">
    <property type="entry name" value="CAP"/>
    <property type="match status" value="1"/>
</dbReference>
<dbReference type="FunFam" id="3.40.33.10:FF:000006">
    <property type="entry name" value="Putative pathogenesis-related protein 1"/>
    <property type="match status" value="1"/>
</dbReference>
<dbReference type="AlphaFoldDB" id="A0AAF0XYN7"/>
<dbReference type="EMBL" id="CP093351">
    <property type="protein sequence ID" value="WOH14941.1"/>
    <property type="molecule type" value="Genomic_DNA"/>
</dbReference>
<dbReference type="InterPro" id="IPR018244">
    <property type="entry name" value="Allrgn_V5/Tpx1_CS"/>
</dbReference>
<dbReference type="CDD" id="cd05381">
    <property type="entry name" value="CAP_PR-1"/>
    <property type="match status" value="1"/>
</dbReference>
<dbReference type="InterPro" id="IPR035940">
    <property type="entry name" value="CAP_sf"/>
</dbReference>
<dbReference type="Proteomes" id="UP000077755">
    <property type="component" value="Chromosome 9"/>
</dbReference>
<dbReference type="InterPro" id="IPR014044">
    <property type="entry name" value="CAP_dom"/>
</dbReference>
<proteinExistence type="inferred from homology"/>
<evidence type="ECO:0000259" key="7">
    <source>
        <dbReference type="SMART" id="SM00198"/>
    </source>
</evidence>
<dbReference type="PRINTS" id="PR00837">
    <property type="entry name" value="V5TPXLIKE"/>
</dbReference>
<evidence type="ECO:0000256" key="3">
    <source>
        <dbReference type="ARBA" id="ARBA00022821"/>
    </source>
</evidence>
<protein>
    <recommendedName>
        <fullName evidence="7">SCP domain-containing protein</fullName>
    </recommendedName>
</protein>
<sequence length="176" mass="19790">MDMGFSNVLIPIIFFIPWVAMAFPPGKLPMGFTSNYTDVTAIHDYLNAHNQARAQVGVGPIKWSDKVAAYAQNYAAQRANDCKLQLSGGPYGENIAEASWNFSPTEAVKMWVDEKPFYDYGSNKCVGGHDCLHYTQVVWRKSVNLGCAKVQCKNNKWFFVICNYDPPGNFKGERPY</sequence>
<keyword evidence="9" id="KW-1185">Reference proteome</keyword>
<dbReference type="SMART" id="SM00198">
    <property type="entry name" value="SCP"/>
    <property type="match status" value="1"/>
</dbReference>
<evidence type="ECO:0000256" key="5">
    <source>
        <dbReference type="ARBA" id="ARBA00023265"/>
    </source>
</evidence>
<evidence type="ECO:0000256" key="1">
    <source>
        <dbReference type="ARBA" id="ARBA00009923"/>
    </source>
</evidence>
<reference evidence="8" key="2">
    <citation type="submission" date="2022-03" db="EMBL/GenBank/DDBJ databases">
        <title>Draft title - Genomic analysis of global carrot germplasm unveils the trajectory of domestication and the origin of high carotenoid orange carrot.</title>
        <authorList>
            <person name="Iorizzo M."/>
            <person name="Ellison S."/>
            <person name="Senalik D."/>
            <person name="Macko-Podgorni A."/>
            <person name="Grzebelus D."/>
            <person name="Bostan H."/>
            <person name="Rolling W."/>
            <person name="Curaba J."/>
            <person name="Simon P."/>
        </authorList>
    </citation>
    <scope>NUCLEOTIDE SEQUENCE</scope>
    <source>
        <tissue evidence="8">Leaf</tissue>
    </source>
</reference>
<evidence type="ECO:0000313" key="8">
    <source>
        <dbReference type="EMBL" id="WOH14941.1"/>
    </source>
</evidence>
<evidence type="ECO:0000313" key="9">
    <source>
        <dbReference type="Proteomes" id="UP000077755"/>
    </source>
</evidence>
<evidence type="ECO:0000256" key="4">
    <source>
        <dbReference type="ARBA" id="ARBA00023157"/>
    </source>
</evidence>
<feature type="domain" description="SCP" evidence="7">
    <location>
        <begin position="40"/>
        <end position="172"/>
    </location>
</feature>
<dbReference type="GO" id="GO:0098542">
    <property type="term" value="P:defense response to other organism"/>
    <property type="evidence" value="ECO:0007669"/>
    <property type="project" value="UniProtKB-ARBA"/>
</dbReference>
<gene>
    <name evidence="8" type="ORF">DCAR_0934471</name>
</gene>
<accession>A0AAF0XYN7</accession>